<keyword evidence="3" id="KW-1185">Reference proteome</keyword>
<dbReference type="PRINTS" id="PR01301">
    <property type="entry name" value="RGSPROTEIN"/>
</dbReference>
<dbReference type="InterPro" id="IPR036305">
    <property type="entry name" value="RGS_sf"/>
</dbReference>
<dbReference type="PROSITE" id="PS50132">
    <property type="entry name" value="RGS"/>
    <property type="match status" value="1"/>
</dbReference>
<accession>A0A8B7XVY5</accession>
<dbReference type="KEGG" id="aplc:110975755"/>
<proteinExistence type="predicted"/>
<dbReference type="Gene3D" id="1.10.167.10">
    <property type="entry name" value="Regulator of G-protein Signalling 4, domain 2"/>
    <property type="match status" value="1"/>
</dbReference>
<gene>
    <name evidence="4" type="primary">LOC110975755</name>
</gene>
<reference evidence="4" key="1">
    <citation type="submission" date="2025-08" db="UniProtKB">
        <authorList>
            <consortium name="RefSeq"/>
        </authorList>
    </citation>
    <scope>IDENTIFICATION</scope>
</reference>
<dbReference type="AlphaFoldDB" id="A0A8B7XVY5"/>
<evidence type="ECO:0000259" key="2">
    <source>
        <dbReference type="PROSITE" id="PS50132"/>
    </source>
</evidence>
<evidence type="ECO:0000313" key="3">
    <source>
        <dbReference type="Proteomes" id="UP000694845"/>
    </source>
</evidence>
<dbReference type="SMART" id="SM00315">
    <property type="entry name" value="RGS"/>
    <property type="match status" value="1"/>
</dbReference>
<dbReference type="Pfam" id="PF00615">
    <property type="entry name" value="RGS"/>
    <property type="match status" value="1"/>
</dbReference>
<sequence length="259" mass="30299">MLLKMSFQTHQEYVYIMCCISGMGNRSSKQKARRTLSMGDDHLLCVPGEANSIDAVREEEDEHPSELPSEQNSVNNRQMGGRKPRNIARDLKDKMRFLRRRHTDSSLRDTADKLDCDKSTLVQNSGESDVRKWSDCFENLLHDKTGLEAFRKFLQTEFSDENIEFWLACEEYKTLDTSVLESRAQQIFEDYVTIQAPREVNLDSRTRLETTANVNHPDENTFDHAQKRIEALMEKDSYPRFLRSDIYQKLLKEFIKKSK</sequence>
<dbReference type="GeneID" id="110975755"/>
<organism evidence="3 4">
    <name type="scientific">Acanthaster planci</name>
    <name type="common">Crown-of-thorns starfish</name>
    <dbReference type="NCBI Taxonomy" id="133434"/>
    <lineage>
        <taxon>Eukaryota</taxon>
        <taxon>Metazoa</taxon>
        <taxon>Echinodermata</taxon>
        <taxon>Eleutherozoa</taxon>
        <taxon>Asterozoa</taxon>
        <taxon>Asteroidea</taxon>
        <taxon>Valvatacea</taxon>
        <taxon>Valvatida</taxon>
        <taxon>Acanthasteridae</taxon>
        <taxon>Acanthaster</taxon>
    </lineage>
</organism>
<dbReference type="InterPro" id="IPR044926">
    <property type="entry name" value="RGS_subdomain_2"/>
</dbReference>
<feature type="domain" description="RGS" evidence="2">
    <location>
        <begin position="136"/>
        <end position="251"/>
    </location>
</feature>
<dbReference type="PANTHER" id="PTHR10845:SF259">
    <property type="entry name" value="RGS DOMAIN-CONTAINING PROTEIN-RELATED"/>
    <property type="match status" value="1"/>
</dbReference>
<evidence type="ECO:0000256" key="1">
    <source>
        <dbReference type="SAM" id="MobiDB-lite"/>
    </source>
</evidence>
<dbReference type="RefSeq" id="XP_022084200.1">
    <property type="nucleotide sequence ID" value="XM_022228508.1"/>
</dbReference>
<dbReference type="Proteomes" id="UP000694845">
    <property type="component" value="Unplaced"/>
</dbReference>
<dbReference type="OrthoDB" id="196547at2759"/>
<evidence type="ECO:0000313" key="4">
    <source>
        <dbReference type="RefSeq" id="XP_022084200.1"/>
    </source>
</evidence>
<protein>
    <submittedName>
        <fullName evidence="4">Regulator of G-protein signaling 8-like isoform X1</fullName>
    </submittedName>
</protein>
<name>A0A8B7XVY5_ACAPL</name>
<dbReference type="InterPro" id="IPR016137">
    <property type="entry name" value="RGS"/>
</dbReference>
<feature type="region of interest" description="Disordered" evidence="1">
    <location>
        <begin position="56"/>
        <end position="86"/>
    </location>
</feature>
<dbReference type="PANTHER" id="PTHR10845">
    <property type="entry name" value="REGULATOR OF G PROTEIN SIGNALING"/>
    <property type="match status" value="1"/>
</dbReference>
<feature type="compositionally biased region" description="Polar residues" evidence="1">
    <location>
        <begin position="68"/>
        <end position="78"/>
    </location>
</feature>
<dbReference type="FunFam" id="1.10.167.10:FF:000001">
    <property type="entry name" value="Putative regulator of g-protein signaling 12"/>
    <property type="match status" value="1"/>
</dbReference>
<dbReference type="SUPFAM" id="SSF48097">
    <property type="entry name" value="Regulator of G-protein signaling, RGS"/>
    <property type="match status" value="1"/>
</dbReference>